<evidence type="ECO:0000313" key="3">
    <source>
        <dbReference type="Proteomes" id="UP001358586"/>
    </source>
</evidence>
<proteinExistence type="predicted"/>
<evidence type="ECO:0000313" key="2">
    <source>
        <dbReference type="EMBL" id="KAK5835960.1"/>
    </source>
</evidence>
<evidence type="ECO:0000256" key="1">
    <source>
        <dbReference type="SAM" id="MobiDB-lite"/>
    </source>
</evidence>
<feature type="compositionally biased region" description="Acidic residues" evidence="1">
    <location>
        <begin position="1"/>
        <end position="11"/>
    </location>
</feature>
<protein>
    <submittedName>
        <fullName evidence="2">Uncharacterized protein</fullName>
    </submittedName>
</protein>
<comment type="caution">
    <text evidence="2">The sequence shown here is derived from an EMBL/GenBank/DDBJ whole genome shotgun (WGS) entry which is preliminary data.</text>
</comment>
<dbReference type="Proteomes" id="UP001358586">
    <property type="component" value="Chromosome 4"/>
</dbReference>
<keyword evidence="3" id="KW-1185">Reference proteome</keyword>
<organism evidence="2 3">
    <name type="scientific">Gossypium arboreum</name>
    <name type="common">Tree cotton</name>
    <name type="synonym">Gossypium nanking</name>
    <dbReference type="NCBI Taxonomy" id="29729"/>
    <lineage>
        <taxon>Eukaryota</taxon>
        <taxon>Viridiplantae</taxon>
        <taxon>Streptophyta</taxon>
        <taxon>Embryophyta</taxon>
        <taxon>Tracheophyta</taxon>
        <taxon>Spermatophyta</taxon>
        <taxon>Magnoliopsida</taxon>
        <taxon>eudicotyledons</taxon>
        <taxon>Gunneridae</taxon>
        <taxon>Pentapetalae</taxon>
        <taxon>rosids</taxon>
        <taxon>malvids</taxon>
        <taxon>Malvales</taxon>
        <taxon>Malvaceae</taxon>
        <taxon>Malvoideae</taxon>
        <taxon>Gossypium</taxon>
    </lineage>
</organism>
<dbReference type="EMBL" id="JARKNE010000004">
    <property type="protein sequence ID" value="KAK5835960.1"/>
    <property type="molecule type" value="Genomic_DNA"/>
</dbReference>
<accession>A0ABR0Q9E3</accession>
<feature type="region of interest" description="Disordered" evidence="1">
    <location>
        <begin position="1"/>
        <end position="33"/>
    </location>
</feature>
<reference evidence="2 3" key="1">
    <citation type="submission" date="2023-03" db="EMBL/GenBank/DDBJ databases">
        <title>WGS of Gossypium arboreum.</title>
        <authorList>
            <person name="Yu D."/>
        </authorList>
    </citation>
    <scope>NUCLEOTIDE SEQUENCE [LARGE SCALE GENOMIC DNA]</scope>
    <source>
        <tissue evidence="2">Leaf</tissue>
    </source>
</reference>
<name>A0ABR0Q9E3_GOSAR</name>
<gene>
    <name evidence="2" type="ORF">PVK06_011687</name>
</gene>
<sequence>MNIESDQEGEETILISTPAKPSTAPIPLPSTASILEQDRKINKLIDDLTKSDDERMRNARKLLGYDKYIFPDDVQ</sequence>